<dbReference type="EMBL" id="JAHWGI010000935">
    <property type="protein sequence ID" value="KAK3918389.1"/>
    <property type="molecule type" value="Genomic_DNA"/>
</dbReference>
<evidence type="ECO:0000256" key="1">
    <source>
        <dbReference type="ARBA" id="ARBA00022723"/>
    </source>
</evidence>
<sequence>MLWRSCLLLMCCWHISWATSTNPSRRETESQDSFGSEAQDPVDPVVSAVPGVRPGSLRYHIGDGFFFHRQRASFGRVFLRCVLYRSDPSCSVRAVMNQDMSGFLVTSGEHNHAPDELHQQVQDLRNNLLQACRVRPNVRVDLIYHDVCRNVPRDVSSRISLLSIRPSMIRTQSENRPNIPYSFEDFDVVLRNNQDLRTTLDGETDLYQGMAGAVGHRSLLFLSRRVATGAGNIRYIFGDATFYARPNQPDSAQLYTLVTVRDNHILPLASALMESRSQMAYRDLLMFIRRILPDLDPDFCMTDFEIAQQNAILDVFPRARLSGCLWHYSRAVCRNVRSLGLHAIVRDNQNARRIVRLCLAIPLSPPGRLFEALNAVVMEARRLNLQEQFTDLFNYLRATWIEGIGERTLCVFGVRHRTNNVAEAHHRNINSRVVRRPNVWRFIEMVREIEDVAWRDLGRLETGLAPSRARRVSSLLSDARIRSCSRQVHNREMDILHFLASVSWHLDNTMLEMLRGRADDEEGRPPSPLRGPPRAVSDDVRFSQENGLDTQSNDNHTNFEVEEVISHDTSNQYNNLDASDMFEDLMEDSRDEIGRRTSRRGRRGRGHRASRGSGRQRGESSTDPGRSIRGRTRTSRSLPALPTQSSNASQAHPSLPPPLVVRPEQFSDSEDLDDNCSQERRCWTECLICNSRRGRYTMLGCGAFPICGHCISHWFRDLNRQQCPHCGCENIGWVRLDI</sequence>
<dbReference type="AlphaFoldDB" id="A0AAE1HBK8"/>
<feature type="domain" description="RING-type" evidence="7">
    <location>
        <begin position="686"/>
        <end position="726"/>
    </location>
</feature>
<keyword evidence="9" id="KW-1185">Reference proteome</keyword>
<evidence type="ECO:0000313" key="9">
    <source>
        <dbReference type="Proteomes" id="UP001219518"/>
    </source>
</evidence>
<evidence type="ECO:0000256" key="4">
    <source>
        <dbReference type="PROSITE-ProRule" id="PRU00175"/>
    </source>
</evidence>
<organism evidence="8 9">
    <name type="scientific">Frankliniella fusca</name>
    <dbReference type="NCBI Taxonomy" id="407009"/>
    <lineage>
        <taxon>Eukaryota</taxon>
        <taxon>Metazoa</taxon>
        <taxon>Ecdysozoa</taxon>
        <taxon>Arthropoda</taxon>
        <taxon>Hexapoda</taxon>
        <taxon>Insecta</taxon>
        <taxon>Pterygota</taxon>
        <taxon>Neoptera</taxon>
        <taxon>Paraneoptera</taxon>
        <taxon>Thysanoptera</taxon>
        <taxon>Terebrantia</taxon>
        <taxon>Thripoidea</taxon>
        <taxon>Thripidae</taxon>
        <taxon>Frankliniella</taxon>
    </lineage>
</organism>
<feature type="region of interest" description="Disordered" evidence="5">
    <location>
        <begin position="518"/>
        <end position="537"/>
    </location>
</feature>
<dbReference type="PROSITE" id="PS50089">
    <property type="entry name" value="ZF_RING_2"/>
    <property type="match status" value="1"/>
</dbReference>
<feature type="signal peptide" evidence="6">
    <location>
        <begin position="1"/>
        <end position="18"/>
    </location>
</feature>
<evidence type="ECO:0000256" key="5">
    <source>
        <dbReference type="SAM" id="MobiDB-lite"/>
    </source>
</evidence>
<reference evidence="8" key="1">
    <citation type="submission" date="2021-07" db="EMBL/GenBank/DDBJ databases">
        <authorList>
            <person name="Catto M.A."/>
            <person name="Jacobson A."/>
            <person name="Kennedy G."/>
            <person name="Labadie P."/>
            <person name="Hunt B.G."/>
            <person name="Srinivasan R."/>
        </authorList>
    </citation>
    <scope>NUCLEOTIDE SEQUENCE</scope>
    <source>
        <strain evidence="8">PL_HMW_Pooled</strain>
        <tissue evidence="8">Head</tissue>
    </source>
</reference>
<dbReference type="InterPro" id="IPR001841">
    <property type="entry name" value="Znf_RING"/>
</dbReference>
<dbReference type="GO" id="GO:0008270">
    <property type="term" value="F:zinc ion binding"/>
    <property type="evidence" value="ECO:0007669"/>
    <property type="project" value="UniProtKB-KW"/>
</dbReference>
<gene>
    <name evidence="8" type="ORF">KUF71_000961</name>
</gene>
<accession>A0AAE1HBK8</accession>
<protein>
    <submittedName>
        <fullName evidence="8">Restriction of telomere capping protein 1</fullName>
    </submittedName>
</protein>
<feature type="compositionally biased region" description="Polar residues" evidence="5">
    <location>
        <begin position="642"/>
        <end position="652"/>
    </location>
</feature>
<evidence type="ECO:0000259" key="7">
    <source>
        <dbReference type="PROSITE" id="PS50089"/>
    </source>
</evidence>
<feature type="region of interest" description="Disordered" evidence="5">
    <location>
        <begin position="591"/>
        <end position="674"/>
    </location>
</feature>
<name>A0AAE1HBK8_9NEOP</name>
<dbReference type="Pfam" id="PF04500">
    <property type="entry name" value="FLYWCH"/>
    <property type="match status" value="1"/>
</dbReference>
<dbReference type="PANTHER" id="PTHR47160">
    <property type="entry name" value="PUTATIVE-RELATED"/>
    <property type="match status" value="1"/>
</dbReference>
<evidence type="ECO:0000256" key="3">
    <source>
        <dbReference type="ARBA" id="ARBA00022833"/>
    </source>
</evidence>
<proteinExistence type="predicted"/>
<dbReference type="PANTHER" id="PTHR47160:SF10">
    <property type="entry name" value="MULE TRANSPOSASE DOMAIN-CONTAINING PROTEIN"/>
    <property type="match status" value="1"/>
</dbReference>
<reference evidence="8" key="2">
    <citation type="journal article" date="2023" name="BMC Genomics">
        <title>Pest status, molecular evolution, and epigenetic factors derived from the genome assembly of Frankliniella fusca, a thysanopteran phytovirus vector.</title>
        <authorList>
            <person name="Catto M.A."/>
            <person name="Labadie P.E."/>
            <person name="Jacobson A.L."/>
            <person name="Kennedy G.G."/>
            <person name="Srinivasan R."/>
            <person name="Hunt B.G."/>
        </authorList>
    </citation>
    <scope>NUCLEOTIDE SEQUENCE</scope>
    <source>
        <strain evidence="8">PL_HMW_Pooled</strain>
    </source>
</reference>
<evidence type="ECO:0000256" key="2">
    <source>
        <dbReference type="ARBA" id="ARBA00022771"/>
    </source>
</evidence>
<dbReference type="InterPro" id="IPR007588">
    <property type="entry name" value="Znf_FLYWCH"/>
</dbReference>
<dbReference type="Pfam" id="PF10551">
    <property type="entry name" value="MULE"/>
    <property type="match status" value="1"/>
</dbReference>
<evidence type="ECO:0000256" key="6">
    <source>
        <dbReference type="SAM" id="SignalP"/>
    </source>
</evidence>
<keyword evidence="3" id="KW-0862">Zinc</keyword>
<feature type="compositionally biased region" description="Basic residues" evidence="5">
    <location>
        <begin position="596"/>
        <end position="610"/>
    </location>
</feature>
<evidence type="ECO:0000313" key="8">
    <source>
        <dbReference type="EMBL" id="KAK3918389.1"/>
    </source>
</evidence>
<dbReference type="Proteomes" id="UP001219518">
    <property type="component" value="Unassembled WGS sequence"/>
</dbReference>
<keyword evidence="2 4" id="KW-0863">Zinc-finger</keyword>
<dbReference type="InterPro" id="IPR018289">
    <property type="entry name" value="MULE_transposase_dom"/>
</dbReference>
<comment type="caution">
    <text evidence="8">The sequence shown here is derived from an EMBL/GenBank/DDBJ whole genome shotgun (WGS) entry which is preliminary data.</text>
</comment>
<keyword evidence="1" id="KW-0479">Metal-binding</keyword>
<feature type="chain" id="PRO_5041911778" evidence="6">
    <location>
        <begin position="19"/>
        <end position="738"/>
    </location>
</feature>
<dbReference type="Gene3D" id="2.20.25.240">
    <property type="match status" value="1"/>
</dbReference>
<feature type="region of interest" description="Disordered" evidence="5">
    <location>
        <begin position="23"/>
        <end position="42"/>
    </location>
</feature>
<keyword evidence="6" id="KW-0732">Signal</keyword>